<comment type="subcellular location">
    <subcellularLocation>
        <location evidence="1">Membrane</location>
        <topology evidence="1">Multi-pass membrane protein</topology>
    </subcellularLocation>
</comment>
<evidence type="ECO:0000256" key="4">
    <source>
        <dbReference type="ARBA" id="ARBA00022989"/>
    </source>
</evidence>
<comment type="caution">
    <text evidence="6">The sequence shown here is derived from an EMBL/GenBank/DDBJ whole genome shotgun (WGS) entry which is preliminary data.</text>
</comment>
<dbReference type="PANTHER" id="PTHR10231">
    <property type="entry name" value="NUCLEOTIDE-SUGAR TRANSMEMBRANE TRANSPORTER"/>
    <property type="match status" value="1"/>
</dbReference>
<keyword evidence="2" id="KW-0813">Transport</keyword>
<name>A0ABD6E6J8_9BILA</name>
<dbReference type="Pfam" id="PF04142">
    <property type="entry name" value="Nuc_sug_transp"/>
    <property type="match status" value="1"/>
</dbReference>
<dbReference type="GO" id="GO:0016020">
    <property type="term" value="C:membrane"/>
    <property type="evidence" value="ECO:0007669"/>
    <property type="project" value="UniProtKB-SubCell"/>
</dbReference>
<keyword evidence="3" id="KW-0812">Transmembrane</keyword>
<protein>
    <submittedName>
        <fullName evidence="6">Uncharacterized protein</fullName>
    </submittedName>
</protein>
<dbReference type="EMBL" id="JBGFUD010001083">
    <property type="protein sequence ID" value="MFH4975725.1"/>
    <property type="molecule type" value="Genomic_DNA"/>
</dbReference>
<evidence type="ECO:0000256" key="1">
    <source>
        <dbReference type="ARBA" id="ARBA00004141"/>
    </source>
</evidence>
<keyword evidence="4" id="KW-1133">Transmembrane helix</keyword>
<keyword evidence="5" id="KW-0472">Membrane</keyword>
<dbReference type="Proteomes" id="UP001608902">
    <property type="component" value="Unassembled WGS sequence"/>
</dbReference>
<dbReference type="AlphaFoldDB" id="A0ABD6E6J8"/>
<gene>
    <name evidence="6" type="ORF">AB6A40_002434</name>
</gene>
<keyword evidence="7" id="KW-1185">Reference proteome</keyword>
<sequence length="148" mass="16816">MRYSETRRTFVTKDWDISDAHSDIHAHFVVNGHDTLKDGVPVILYVIQNKLLFLALSRLDAATLQASGLSTAFSKIFHVLLASQVTCQMKIVSTAFFSVTALGRKLNTVKFHRWRCYCGGCILRYRICQPFSDIFFSFSGCYRTSECS</sequence>
<accession>A0ABD6E6J8</accession>
<keyword evidence="2" id="KW-0762">Sugar transport</keyword>
<organism evidence="6 7">
    <name type="scientific">Gnathostoma spinigerum</name>
    <dbReference type="NCBI Taxonomy" id="75299"/>
    <lineage>
        <taxon>Eukaryota</taxon>
        <taxon>Metazoa</taxon>
        <taxon>Ecdysozoa</taxon>
        <taxon>Nematoda</taxon>
        <taxon>Chromadorea</taxon>
        <taxon>Rhabditida</taxon>
        <taxon>Spirurina</taxon>
        <taxon>Gnathostomatomorpha</taxon>
        <taxon>Gnathostomatoidea</taxon>
        <taxon>Gnathostomatidae</taxon>
        <taxon>Gnathostoma</taxon>
    </lineage>
</organism>
<evidence type="ECO:0000313" key="6">
    <source>
        <dbReference type="EMBL" id="MFH4975725.1"/>
    </source>
</evidence>
<evidence type="ECO:0000256" key="5">
    <source>
        <dbReference type="ARBA" id="ARBA00023136"/>
    </source>
</evidence>
<proteinExistence type="predicted"/>
<evidence type="ECO:0000313" key="7">
    <source>
        <dbReference type="Proteomes" id="UP001608902"/>
    </source>
</evidence>
<reference evidence="6 7" key="1">
    <citation type="submission" date="2024-08" db="EMBL/GenBank/DDBJ databases">
        <title>Gnathostoma spinigerum genome.</title>
        <authorList>
            <person name="Gonzalez-Bertolin B."/>
            <person name="Monzon S."/>
            <person name="Zaballos A."/>
            <person name="Jimenez P."/>
            <person name="Dekumyoy P."/>
            <person name="Varona S."/>
            <person name="Cuesta I."/>
            <person name="Sumanam S."/>
            <person name="Adisakwattana P."/>
            <person name="Gasser R.B."/>
            <person name="Hernandez-Gonzalez A."/>
            <person name="Young N.D."/>
            <person name="Perteguer M.J."/>
        </authorList>
    </citation>
    <scope>NUCLEOTIDE SEQUENCE [LARGE SCALE GENOMIC DNA]</scope>
    <source>
        <strain evidence="6">AL3</strain>
        <tissue evidence="6">Liver</tissue>
    </source>
</reference>
<evidence type="ECO:0000256" key="3">
    <source>
        <dbReference type="ARBA" id="ARBA00022692"/>
    </source>
</evidence>
<evidence type="ECO:0000256" key="2">
    <source>
        <dbReference type="ARBA" id="ARBA00022597"/>
    </source>
</evidence>
<dbReference type="InterPro" id="IPR007271">
    <property type="entry name" value="Nuc_sug_transpt"/>
</dbReference>